<evidence type="ECO:0000256" key="1">
    <source>
        <dbReference type="SAM" id="Phobius"/>
    </source>
</evidence>
<keyword evidence="1" id="KW-0812">Transmembrane</keyword>
<evidence type="ECO:0000313" key="3">
    <source>
        <dbReference type="EMBL" id="CDQ12091.1"/>
    </source>
</evidence>
<accession>A0A060UUU4</accession>
<evidence type="ECO:0000313" key="5">
    <source>
        <dbReference type="Proteomes" id="UP000193925"/>
    </source>
</evidence>
<dbReference type="Pfam" id="PF08378">
    <property type="entry name" value="NERD"/>
    <property type="match status" value="1"/>
</dbReference>
<feature type="transmembrane region" description="Helical" evidence="1">
    <location>
        <begin position="67"/>
        <end position="88"/>
    </location>
</feature>
<feature type="transmembrane region" description="Helical" evidence="1">
    <location>
        <begin position="100"/>
        <end position="117"/>
    </location>
</feature>
<organism evidence="3">
    <name type="scientific">Acidithiobacillus ferrivorans</name>
    <dbReference type="NCBI Taxonomy" id="160808"/>
    <lineage>
        <taxon>Bacteria</taxon>
        <taxon>Pseudomonadati</taxon>
        <taxon>Pseudomonadota</taxon>
        <taxon>Acidithiobacillia</taxon>
        <taxon>Acidithiobacillales</taxon>
        <taxon>Acidithiobacillaceae</taxon>
        <taxon>Acidithiobacillus</taxon>
    </lineage>
</organism>
<dbReference type="EMBL" id="LT841305">
    <property type="protein sequence ID" value="SMH64782.1"/>
    <property type="molecule type" value="Genomic_DNA"/>
</dbReference>
<dbReference type="AlphaFoldDB" id="A0A060UUU4"/>
<dbReference type="RefSeq" id="WP_035195514.1">
    <property type="nucleotide sequence ID" value="NZ_CCCS020000078.1"/>
</dbReference>
<protein>
    <recommendedName>
        <fullName evidence="2">NERD domain-containing protein</fullName>
    </recommendedName>
</protein>
<feature type="domain" description="NERD" evidence="2">
    <location>
        <begin position="223"/>
        <end position="349"/>
    </location>
</feature>
<sequence>MSIIGENVIMQLIPLLAIALVIYLVVRRSSHKSKFVPNKNMITTEFTDEHGPFQREKTVAGRGSEKIMMLVFWITVFLAMPAGIVFVLGSVKSSGPIIPVATYLIIWWMCFLGWKQIKEGVSQTPDKVAFMFKMDPFVGALVALFMGVYILLFFGAQRVLSKLWRAMALSGGNTRVRGARIRPAEIEWPLVSTIPFHDLRGRIRHWLTLIKTTPIHEDAIKKAGEEGERKVLALMDGHRGLRDAHLYAGRRIPRTKDHPLIPSRRSEIDLIILTPKAIHVIEVKNWSGELWQDKEDPHQWLRRRRNRDAQGIRSVVEVNQAKAWSLGNYLESRGVAVGAEHIRSHIFFTNPNLKMDMDIKEMPDVVTVHHISGFLAGLGTKTLDRIILRMAKLVLDQESADMVQQGLAGAMPQSIYDQMLKEFDQLHTWDRLHLHGGAVETGDLLWVKSHGHSIKSGDLQPGEQIRIQWQRGRILSLLKAVTGKHLGHIITAKQKVAVDMEGQVFFHFAGQPEPAIVPVTSVDIIERG</sequence>
<proteinExistence type="predicted"/>
<dbReference type="InterPro" id="IPR011528">
    <property type="entry name" value="NERD"/>
</dbReference>
<dbReference type="PANTHER" id="PTHR35287">
    <property type="entry name" value="SI:ZFOS-911D5.4"/>
    <property type="match status" value="1"/>
</dbReference>
<keyword evidence="1" id="KW-0472">Membrane</keyword>
<dbReference type="PROSITE" id="PS50965">
    <property type="entry name" value="NERD"/>
    <property type="match status" value="1"/>
</dbReference>
<dbReference type="EMBL" id="CCCS020000078">
    <property type="protein sequence ID" value="CDQ12091.1"/>
    <property type="molecule type" value="Genomic_DNA"/>
</dbReference>
<feature type="transmembrane region" description="Helical" evidence="1">
    <location>
        <begin position="137"/>
        <end position="156"/>
    </location>
</feature>
<dbReference type="PANTHER" id="PTHR35287:SF1">
    <property type="entry name" value="SI:ZFOS-911D5.4"/>
    <property type="match status" value="1"/>
</dbReference>
<keyword evidence="1" id="KW-1133">Transmembrane helix</keyword>
<reference evidence="3" key="2">
    <citation type="submission" date="2014-07" db="EMBL/GenBank/DDBJ databases">
        <title>Initial genome analysis of the psychrotolerant acidophile Acidithiobacillus ferrivorans CF27: insights into iron and sulfur oxidation pathways and into biofilm formation.</title>
        <authorList>
            <person name="Talla E."/>
            <person name="Hedrich S."/>
            <person name="Mangenot S."/>
            <person name="Ji B."/>
            <person name="Johnson D.B."/>
            <person name="Barbe V."/>
            <person name="Bonnefoy V."/>
        </authorList>
    </citation>
    <scope>NUCLEOTIDE SEQUENCE [LARGE SCALE GENOMIC DNA]</scope>
    <source>
        <strain evidence="3">CF27</strain>
    </source>
</reference>
<dbReference type="Proteomes" id="UP000193925">
    <property type="component" value="Chromosome AFERRI"/>
</dbReference>
<keyword evidence="5" id="KW-1185">Reference proteome</keyword>
<evidence type="ECO:0000259" key="2">
    <source>
        <dbReference type="PROSITE" id="PS50965"/>
    </source>
</evidence>
<feature type="transmembrane region" description="Helical" evidence="1">
    <location>
        <begin position="7"/>
        <end position="26"/>
    </location>
</feature>
<gene>
    <name evidence="4" type="ORF">AFERRI_10816</name>
    <name evidence="3" type="ORF">AFERRI_80040</name>
</gene>
<name>A0A060UUU4_9PROT</name>
<reference evidence="3" key="1">
    <citation type="submission" date="2014-03" db="EMBL/GenBank/DDBJ databases">
        <authorList>
            <person name="Genoscope - CEA"/>
        </authorList>
    </citation>
    <scope>NUCLEOTIDE SEQUENCE [LARGE SCALE GENOMIC DNA]</scope>
    <source>
        <strain evidence="3">CF27</strain>
    </source>
</reference>
<evidence type="ECO:0000313" key="4">
    <source>
        <dbReference type="EMBL" id="SMH64782.1"/>
    </source>
</evidence>
<reference evidence="4 5" key="3">
    <citation type="submission" date="2017-03" db="EMBL/GenBank/DDBJ databases">
        <authorList>
            <person name="Regsiter A."/>
            <person name="William W."/>
        </authorList>
    </citation>
    <scope>NUCLEOTIDE SEQUENCE [LARGE SCALE GENOMIC DNA]</scope>
    <source>
        <strain evidence="4">PRJEB5721</strain>
    </source>
</reference>